<name>A0A0B3RKX9_9RHOB</name>
<dbReference type="EMBL" id="JSUQ01000014">
    <property type="protein sequence ID" value="KHQ51890.1"/>
    <property type="molecule type" value="Genomic_DNA"/>
</dbReference>
<evidence type="ECO:0000256" key="1">
    <source>
        <dbReference type="ARBA" id="ARBA00022532"/>
    </source>
</evidence>
<dbReference type="Pfam" id="PF13549">
    <property type="entry name" value="ATP-grasp_5"/>
    <property type="match status" value="1"/>
</dbReference>
<dbReference type="Proteomes" id="UP000030960">
    <property type="component" value="Unassembled WGS sequence"/>
</dbReference>
<gene>
    <name evidence="4" type="ORF">OA50_03527</name>
</gene>
<protein>
    <submittedName>
        <fullName evidence="4">Putative Acyl-CoA synthetase</fullName>
    </submittedName>
</protein>
<dbReference type="SUPFAM" id="SSF52210">
    <property type="entry name" value="Succinyl-CoA synthetase domains"/>
    <property type="match status" value="2"/>
</dbReference>
<dbReference type="InterPro" id="IPR003781">
    <property type="entry name" value="CoA-bd"/>
</dbReference>
<dbReference type="Gene3D" id="3.30.1490.20">
    <property type="entry name" value="ATP-grasp fold, A domain"/>
    <property type="match status" value="1"/>
</dbReference>
<reference evidence="4 5" key="1">
    <citation type="submission" date="2014-10" db="EMBL/GenBank/DDBJ databases">
        <title>Genome sequence of Ponticoccus sp. strain UMTAT08 isolated from clonal culture of toxic dinoflagellate Alexandrium tamiyavanichii.</title>
        <authorList>
            <person name="Gan H.Y."/>
            <person name="Muhd D.-D."/>
            <person name="Mohd Noor M.E."/>
            <person name="Yeong Y.S."/>
            <person name="Usup G."/>
        </authorList>
    </citation>
    <scope>NUCLEOTIDE SEQUENCE [LARGE SCALE GENOMIC DNA]</scope>
    <source>
        <strain evidence="4 5">UMTAT08</strain>
    </source>
</reference>
<dbReference type="Pfam" id="PF13607">
    <property type="entry name" value="Succ_CoA_lig"/>
    <property type="match status" value="1"/>
</dbReference>
<accession>A0A0B3RKX9</accession>
<proteinExistence type="predicted"/>
<dbReference type="InterPro" id="IPR032875">
    <property type="entry name" value="Succ_CoA_lig_flav_dom"/>
</dbReference>
<dbReference type="STRING" id="561184.SAMN05216376_104301"/>
<dbReference type="Gene3D" id="3.40.50.261">
    <property type="entry name" value="Succinyl-CoA synthetase domains"/>
    <property type="match status" value="2"/>
</dbReference>
<dbReference type="SUPFAM" id="SSF51735">
    <property type="entry name" value="NAD(P)-binding Rossmann-fold domains"/>
    <property type="match status" value="1"/>
</dbReference>
<dbReference type="GO" id="GO:0046872">
    <property type="term" value="F:metal ion binding"/>
    <property type="evidence" value="ECO:0007669"/>
    <property type="project" value="InterPro"/>
</dbReference>
<dbReference type="AlphaFoldDB" id="A0A0B3RKX9"/>
<dbReference type="PATRIC" id="fig|1515334.3.peg.3543"/>
<comment type="caution">
    <text evidence="4">The sequence shown here is derived from an EMBL/GenBank/DDBJ whole genome shotgun (WGS) entry which is preliminary data.</text>
</comment>
<dbReference type="GO" id="GO:0005524">
    <property type="term" value="F:ATP binding"/>
    <property type="evidence" value="ECO:0007669"/>
    <property type="project" value="UniProtKB-UniRule"/>
</dbReference>
<dbReference type="Gene3D" id="3.30.470.20">
    <property type="entry name" value="ATP-grasp fold, B domain"/>
    <property type="match status" value="1"/>
</dbReference>
<dbReference type="PANTHER" id="PTHR42793">
    <property type="entry name" value="COA BINDING DOMAIN CONTAINING PROTEIN"/>
    <property type="match status" value="1"/>
</dbReference>
<evidence type="ECO:0000313" key="4">
    <source>
        <dbReference type="EMBL" id="KHQ51890.1"/>
    </source>
</evidence>
<dbReference type="SMART" id="SM00881">
    <property type="entry name" value="CoA_binding"/>
    <property type="match status" value="1"/>
</dbReference>
<keyword evidence="1" id="KW-0816">Tricarboxylic acid cycle</keyword>
<keyword evidence="5" id="KW-1185">Reference proteome</keyword>
<dbReference type="Pfam" id="PF13380">
    <property type="entry name" value="CoA_binding_2"/>
    <property type="match status" value="1"/>
</dbReference>
<dbReference type="Gene3D" id="3.40.50.720">
    <property type="entry name" value="NAD(P)-binding Rossmann-like Domain"/>
    <property type="match status" value="1"/>
</dbReference>
<keyword evidence="2" id="KW-0547">Nucleotide-binding</keyword>
<dbReference type="PROSITE" id="PS50975">
    <property type="entry name" value="ATP_GRASP"/>
    <property type="match status" value="1"/>
</dbReference>
<dbReference type="PANTHER" id="PTHR42793:SF4">
    <property type="entry name" value="BLL6376 PROTEIN"/>
    <property type="match status" value="1"/>
</dbReference>
<dbReference type="GO" id="GO:0006099">
    <property type="term" value="P:tricarboxylic acid cycle"/>
    <property type="evidence" value="ECO:0007669"/>
    <property type="project" value="UniProtKB-KW"/>
</dbReference>
<dbReference type="SUPFAM" id="SSF56059">
    <property type="entry name" value="Glutathione synthetase ATP-binding domain-like"/>
    <property type="match status" value="1"/>
</dbReference>
<dbReference type="InterPro" id="IPR013815">
    <property type="entry name" value="ATP_grasp_subdomain_1"/>
</dbReference>
<evidence type="ECO:0000313" key="5">
    <source>
        <dbReference type="Proteomes" id="UP000030960"/>
    </source>
</evidence>
<keyword evidence="2" id="KW-0067">ATP-binding</keyword>
<feature type="domain" description="ATP-grasp" evidence="3">
    <location>
        <begin position="511"/>
        <end position="716"/>
    </location>
</feature>
<dbReference type="InterPro" id="IPR016102">
    <property type="entry name" value="Succinyl-CoA_synth-like"/>
</dbReference>
<dbReference type="InterPro" id="IPR011761">
    <property type="entry name" value="ATP-grasp"/>
</dbReference>
<sequence>MAAGGGGSMTHPTGVGRLSRLLRPQSIAVIGGGGWCANVIRESRRMGFSGPIWPVHPTRAEVGGLPAVARIEDLPGPPDAVYIGINRSATVAAVRVLSERGAGGAICFSSGFAEAQAELADGRDMQAALLDAAGEMPVLGPNCYGMLNALDRVALWPDQHGLVPVDRGVAILSQSSNVALNLTMQRRGLPIGFLGTVGNQAQVDLSALGMALLEDPRITALGLYIEGIADVRGFEALAARARALGKRIVALKLGASEQAGLAAVSHTASLTGSDAGARAFLRRIGVAQVSSLSALLECLKILHVAGPLRSNRLVSASCSGGEASLMADTGLGYDIAFPPLGAAQREALRAALGPKVALANPLDYHTYIWGDVPAMTACFAGLLRGEDLGAGVVVLDFPRGDRCSTADWEPVIEALARARGDVPLAVLSSLVETLPEDVAERLMALGIVPLCDLPAALAALAAAAFLGRAVDPAPVLLARGEGALPPSRSATSPGHFCQEEAGGVLQEAEAKRILEGAGLVVPSHARAATPGAAAEASARIGFPVVLKGEGFAHKSEAGAVKLNLASPEAVQAAAEEMGAQGYLVEEMVGGAVAELLVGVVRDPAHGFVLTLGAGGVWTEILGDTQVRLLPVCEPEVRDALAGLRIAPLLAGYRGAPVADETAVVAAVLAVQAFVAAHADRIEELEINPLIVTPDRAVAADALIRLRTERQEGEGDAA</sequence>
<evidence type="ECO:0000259" key="3">
    <source>
        <dbReference type="PROSITE" id="PS50975"/>
    </source>
</evidence>
<organism evidence="4 5">
    <name type="scientific">Mameliella alba</name>
    <dbReference type="NCBI Taxonomy" id="561184"/>
    <lineage>
        <taxon>Bacteria</taxon>
        <taxon>Pseudomonadati</taxon>
        <taxon>Pseudomonadota</taxon>
        <taxon>Alphaproteobacteria</taxon>
        <taxon>Rhodobacterales</taxon>
        <taxon>Roseobacteraceae</taxon>
        <taxon>Mameliella</taxon>
    </lineage>
</organism>
<dbReference type="InterPro" id="IPR036291">
    <property type="entry name" value="NAD(P)-bd_dom_sf"/>
</dbReference>
<evidence type="ECO:0000256" key="2">
    <source>
        <dbReference type="PROSITE-ProRule" id="PRU00409"/>
    </source>
</evidence>